<evidence type="ECO:0000313" key="8">
    <source>
        <dbReference type="Proteomes" id="UP001498398"/>
    </source>
</evidence>
<dbReference type="EMBL" id="JBANRG010000001">
    <property type="protein sequence ID" value="KAK7472483.1"/>
    <property type="molecule type" value="Genomic_DNA"/>
</dbReference>
<evidence type="ECO:0000256" key="2">
    <source>
        <dbReference type="ARBA" id="ARBA00022771"/>
    </source>
</evidence>
<dbReference type="PROSITE" id="PS50157">
    <property type="entry name" value="ZINC_FINGER_C2H2_2"/>
    <property type="match status" value="2"/>
</dbReference>
<reference evidence="7 8" key="1">
    <citation type="submission" date="2024-01" db="EMBL/GenBank/DDBJ databases">
        <title>A draft genome for the cacao thread blight pathogen Marasmiellus scandens.</title>
        <authorList>
            <person name="Baruah I.K."/>
            <person name="Leung J."/>
            <person name="Bukari Y."/>
            <person name="Amoako-Attah I."/>
            <person name="Meinhardt L.W."/>
            <person name="Bailey B.A."/>
            <person name="Cohen S.P."/>
        </authorList>
    </citation>
    <scope>NUCLEOTIDE SEQUENCE [LARGE SCALE GENOMIC DNA]</scope>
    <source>
        <strain evidence="7 8">GH-19</strain>
    </source>
</reference>
<evidence type="ECO:0000256" key="5">
    <source>
        <dbReference type="SAM" id="MobiDB-lite"/>
    </source>
</evidence>
<dbReference type="InterPro" id="IPR036236">
    <property type="entry name" value="Znf_C2H2_sf"/>
</dbReference>
<proteinExistence type="predicted"/>
<sequence>MAYNQDRSSSFNTHGSNSNPEDRPVLPSISRIFDNGTTRTQSSLTLPPLSDADRAQQYPYSGSSRHRVENVPQYPYPNANEYTRSQGYPSGYQSQEYYSSRLQQTQPDPRLSMYQTNQAMPALSSAHSVTSQQYPSNTYNTTGNSAYPADPRYAHVDHRYAGTSRPNNDHYHDPYASRSYQHDHMRGQSSSPVSAYGGFSSRHQCGYCGKRFSRPSGLKIHLTTHTGEKPYVCPEEGCRRSFSVRSNMRRHVRIVHQYSLQGASDSGEDGDDTREE</sequence>
<feature type="compositionally biased region" description="Polar residues" evidence="5">
    <location>
        <begin position="1"/>
        <end position="19"/>
    </location>
</feature>
<gene>
    <name evidence="7" type="ORF">VKT23_000598</name>
</gene>
<dbReference type="Proteomes" id="UP001498398">
    <property type="component" value="Unassembled WGS sequence"/>
</dbReference>
<feature type="compositionally biased region" description="Polar residues" evidence="5">
    <location>
        <begin position="80"/>
        <end position="93"/>
    </location>
</feature>
<feature type="domain" description="C2H2-type" evidence="6">
    <location>
        <begin position="203"/>
        <end position="230"/>
    </location>
</feature>
<dbReference type="Gene3D" id="3.30.160.60">
    <property type="entry name" value="Classic Zinc Finger"/>
    <property type="match status" value="2"/>
</dbReference>
<feature type="compositionally biased region" description="Polar residues" evidence="5">
    <location>
        <begin position="35"/>
        <end position="45"/>
    </location>
</feature>
<feature type="region of interest" description="Disordered" evidence="5">
    <location>
        <begin position="1"/>
        <end position="93"/>
    </location>
</feature>
<keyword evidence="3" id="KW-0862">Zinc</keyword>
<evidence type="ECO:0000256" key="4">
    <source>
        <dbReference type="PROSITE-ProRule" id="PRU00042"/>
    </source>
</evidence>
<dbReference type="PANTHER" id="PTHR23235">
    <property type="entry name" value="KRUEPPEL-LIKE TRANSCRIPTION FACTOR"/>
    <property type="match status" value="1"/>
</dbReference>
<dbReference type="Pfam" id="PF00096">
    <property type="entry name" value="zf-C2H2"/>
    <property type="match status" value="2"/>
</dbReference>
<dbReference type="InterPro" id="IPR013087">
    <property type="entry name" value="Znf_C2H2_type"/>
</dbReference>
<accession>A0ABR1K4J7</accession>
<keyword evidence="1" id="KW-0479">Metal-binding</keyword>
<evidence type="ECO:0000256" key="1">
    <source>
        <dbReference type="ARBA" id="ARBA00022723"/>
    </source>
</evidence>
<organism evidence="7 8">
    <name type="scientific">Marasmiellus scandens</name>
    <dbReference type="NCBI Taxonomy" id="2682957"/>
    <lineage>
        <taxon>Eukaryota</taxon>
        <taxon>Fungi</taxon>
        <taxon>Dikarya</taxon>
        <taxon>Basidiomycota</taxon>
        <taxon>Agaricomycotina</taxon>
        <taxon>Agaricomycetes</taxon>
        <taxon>Agaricomycetidae</taxon>
        <taxon>Agaricales</taxon>
        <taxon>Marasmiineae</taxon>
        <taxon>Omphalotaceae</taxon>
        <taxon>Marasmiellus</taxon>
    </lineage>
</organism>
<protein>
    <recommendedName>
        <fullName evidence="6">C2H2-type domain-containing protein</fullName>
    </recommendedName>
</protein>
<evidence type="ECO:0000259" key="6">
    <source>
        <dbReference type="PROSITE" id="PS50157"/>
    </source>
</evidence>
<dbReference type="SUPFAM" id="SSF57667">
    <property type="entry name" value="beta-beta-alpha zinc fingers"/>
    <property type="match status" value="1"/>
</dbReference>
<evidence type="ECO:0000313" key="7">
    <source>
        <dbReference type="EMBL" id="KAK7472483.1"/>
    </source>
</evidence>
<keyword evidence="2 4" id="KW-0863">Zinc-finger</keyword>
<dbReference type="SMART" id="SM00355">
    <property type="entry name" value="ZnF_C2H2"/>
    <property type="match status" value="2"/>
</dbReference>
<comment type="caution">
    <text evidence="7">The sequence shown here is derived from an EMBL/GenBank/DDBJ whole genome shotgun (WGS) entry which is preliminary data.</text>
</comment>
<name>A0ABR1K4J7_9AGAR</name>
<feature type="region of interest" description="Disordered" evidence="5">
    <location>
        <begin position="122"/>
        <end position="149"/>
    </location>
</feature>
<feature type="domain" description="C2H2-type" evidence="6">
    <location>
        <begin position="231"/>
        <end position="256"/>
    </location>
</feature>
<evidence type="ECO:0000256" key="3">
    <source>
        <dbReference type="ARBA" id="ARBA00022833"/>
    </source>
</evidence>
<feature type="compositionally biased region" description="Polar residues" evidence="5">
    <location>
        <begin position="122"/>
        <end position="145"/>
    </location>
</feature>
<keyword evidence="8" id="KW-1185">Reference proteome</keyword>
<dbReference type="PROSITE" id="PS00028">
    <property type="entry name" value="ZINC_FINGER_C2H2_1"/>
    <property type="match status" value="2"/>
</dbReference>